<comment type="caution">
    <text evidence="1">The sequence shown here is derived from an EMBL/GenBank/DDBJ whole genome shotgun (WGS) entry which is preliminary data.</text>
</comment>
<name>A0A413RR23_9CELL</name>
<sequence>MTTPARLGSATLPADLAARWRARSLASIWLRASDWDHPTVEHMAYAVAIGDDPRDSAWNLGQARGEIGVGIEETIDDVACLYGALGPHHPPPTVLRALCAGWADAQAGAVVAGSCRDPESGLPTRQYLAVRIGEACASLTPGRLVVVDVAAGDVLPSVRIARSAAVGEALVSTYGAGHPMAALGGGVFAVLVRGEQDPVDLVPLLRREIDRRVGAEPLRSATRCPVRIRSVDVPRSPADAADLISRLARS</sequence>
<evidence type="ECO:0000313" key="1">
    <source>
        <dbReference type="EMBL" id="RHA44425.1"/>
    </source>
</evidence>
<proteinExistence type="predicted"/>
<keyword evidence="2" id="KW-1185">Reference proteome</keyword>
<protein>
    <submittedName>
        <fullName evidence="1">Uncharacterized protein</fullName>
    </submittedName>
</protein>
<accession>A0A413RR23</accession>
<dbReference type="Proteomes" id="UP000283374">
    <property type="component" value="Unassembled WGS sequence"/>
</dbReference>
<dbReference type="AlphaFoldDB" id="A0A413RR23"/>
<dbReference type="EMBL" id="QWKP01000075">
    <property type="protein sequence ID" value="RHA44425.1"/>
    <property type="molecule type" value="Genomic_DNA"/>
</dbReference>
<dbReference type="RefSeq" id="WP_118765709.1">
    <property type="nucleotide sequence ID" value="NZ_QWKP01000075.1"/>
</dbReference>
<reference evidence="1 2" key="1">
    <citation type="submission" date="2018-08" db="EMBL/GenBank/DDBJ databases">
        <title>Cellulomonas rhizosphaerae sp. nov., a novel actinomycete isolated from soil.</title>
        <authorList>
            <person name="Tian Y."/>
        </authorList>
    </citation>
    <scope>NUCLEOTIDE SEQUENCE [LARGE SCALE GENOMIC DNA]</scope>
    <source>
        <strain evidence="1 2">NEAU-TCZ24</strain>
    </source>
</reference>
<organism evidence="1 2">
    <name type="scientific">Cellulomonas rhizosphaerae</name>
    <dbReference type="NCBI Taxonomy" id="2293719"/>
    <lineage>
        <taxon>Bacteria</taxon>
        <taxon>Bacillati</taxon>
        <taxon>Actinomycetota</taxon>
        <taxon>Actinomycetes</taxon>
        <taxon>Micrococcales</taxon>
        <taxon>Cellulomonadaceae</taxon>
        <taxon>Cellulomonas</taxon>
    </lineage>
</organism>
<evidence type="ECO:0000313" key="2">
    <source>
        <dbReference type="Proteomes" id="UP000283374"/>
    </source>
</evidence>
<dbReference type="OrthoDB" id="4936366at2"/>
<gene>
    <name evidence="1" type="ORF">D1825_01310</name>
</gene>